<dbReference type="HOGENOM" id="CLU_1469107_0_0_1"/>
<name>A0A0C9U328_SPHS4</name>
<keyword evidence="2" id="KW-1185">Reference proteome</keyword>
<proteinExistence type="predicted"/>
<dbReference type="EMBL" id="KN837302">
    <property type="protein sequence ID" value="KIJ28614.1"/>
    <property type="molecule type" value="Genomic_DNA"/>
</dbReference>
<protein>
    <submittedName>
        <fullName evidence="1">Uncharacterized protein</fullName>
    </submittedName>
</protein>
<sequence>MPLDKVCPWYDNVSKLMQMGRKEWADVSREIKGEIFEDWFLNAVRKIQLNGYLRALGKVNLLGCLPTKDSSNWPKKQSWSSTAILFLSTSKPTQLQSQLITPISGLSHICELLHLTPFHECSQENHRALACSKLEIGRVLPENESIRQEKIQYLLEAGKGYETAGNLFHADDEQRGSEILFVFA</sequence>
<gene>
    <name evidence="1" type="ORF">M422DRAFT_54548</name>
</gene>
<dbReference type="AlphaFoldDB" id="A0A0C9U328"/>
<accession>A0A0C9U328</accession>
<reference evidence="1 2" key="1">
    <citation type="submission" date="2014-06" db="EMBL/GenBank/DDBJ databases">
        <title>Evolutionary Origins and Diversification of the Mycorrhizal Mutualists.</title>
        <authorList>
            <consortium name="DOE Joint Genome Institute"/>
            <consortium name="Mycorrhizal Genomics Consortium"/>
            <person name="Kohler A."/>
            <person name="Kuo A."/>
            <person name="Nagy L.G."/>
            <person name="Floudas D."/>
            <person name="Copeland A."/>
            <person name="Barry K.W."/>
            <person name="Cichocki N."/>
            <person name="Veneault-Fourrey C."/>
            <person name="LaButti K."/>
            <person name="Lindquist E.A."/>
            <person name="Lipzen A."/>
            <person name="Lundell T."/>
            <person name="Morin E."/>
            <person name="Murat C."/>
            <person name="Riley R."/>
            <person name="Ohm R."/>
            <person name="Sun H."/>
            <person name="Tunlid A."/>
            <person name="Henrissat B."/>
            <person name="Grigoriev I.V."/>
            <person name="Hibbett D.S."/>
            <person name="Martin F."/>
        </authorList>
    </citation>
    <scope>NUCLEOTIDE SEQUENCE [LARGE SCALE GENOMIC DNA]</scope>
    <source>
        <strain evidence="1 2">SS14</strain>
    </source>
</reference>
<evidence type="ECO:0000313" key="1">
    <source>
        <dbReference type="EMBL" id="KIJ28614.1"/>
    </source>
</evidence>
<dbReference type="Proteomes" id="UP000054279">
    <property type="component" value="Unassembled WGS sequence"/>
</dbReference>
<organism evidence="1 2">
    <name type="scientific">Sphaerobolus stellatus (strain SS14)</name>
    <dbReference type="NCBI Taxonomy" id="990650"/>
    <lineage>
        <taxon>Eukaryota</taxon>
        <taxon>Fungi</taxon>
        <taxon>Dikarya</taxon>
        <taxon>Basidiomycota</taxon>
        <taxon>Agaricomycotina</taxon>
        <taxon>Agaricomycetes</taxon>
        <taxon>Phallomycetidae</taxon>
        <taxon>Geastrales</taxon>
        <taxon>Sphaerobolaceae</taxon>
        <taxon>Sphaerobolus</taxon>
    </lineage>
</organism>
<evidence type="ECO:0000313" key="2">
    <source>
        <dbReference type="Proteomes" id="UP000054279"/>
    </source>
</evidence>